<comment type="similarity">
    <text evidence="1 7 8">Belongs to the universal ribosomal protein uS5 family.</text>
</comment>
<comment type="caution">
    <text evidence="10">The sequence shown here is derived from an EMBL/GenBank/DDBJ whole genome shotgun (WGS) entry which is preliminary data.</text>
</comment>
<dbReference type="InterPro" id="IPR013810">
    <property type="entry name" value="Ribosomal_uS5_N"/>
</dbReference>
<dbReference type="SUPFAM" id="SSF54211">
    <property type="entry name" value="Ribosomal protein S5 domain 2-like"/>
    <property type="match status" value="1"/>
</dbReference>
<keyword evidence="11" id="KW-1185">Reference proteome</keyword>
<dbReference type="PANTHER" id="PTHR48277">
    <property type="entry name" value="MITOCHONDRIAL RIBOSOMAL PROTEIN S5"/>
    <property type="match status" value="1"/>
</dbReference>
<evidence type="ECO:0000256" key="3">
    <source>
        <dbReference type="ARBA" id="ARBA00022884"/>
    </source>
</evidence>
<sequence length="181" mass="18718">MARINPDTLNLEERVVRTNKVQKTNKGGRTMSWSILVVVGDGSGHVGAGIGKARAIPDAVRKGTEDAKKNLIKVPIVDGTIPHEVLAVHGASQVLLKPAAAGTGVVAGGAVRVLLEAAGVHDVLAKSIGSNNPVNNAWATMKAFAELKTVDDYAALRGKTAAEVRRGSAQTEVKEESGDGA</sequence>
<dbReference type="InterPro" id="IPR014721">
    <property type="entry name" value="Ribsml_uS5_D2-typ_fold_subgr"/>
</dbReference>
<dbReference type="NCBIfam" id="TIGR01021">
    <property type="entry name" value="rpsE_bact"/>
    <property type="match status" value="1"/>
</dbReference>
<protein>
    <recommendedName>
        <fullName evidence="6 7">Small ribosomal subunit protein uS5</fullName>
    </recommendedName>
</protein>
<dbReference type="InterPro" id="IPR000851">
    <property type="entry name" value="Ribosomal_uS5"/>
</dbReference>
<comment type="domain">
    <text evidence="7">The N-terminal domain interacts with the head of the 30S subunit; the C-terminal domain interacts with the body and contacts protein S4. The interaction surface between S4 and S5 is involved in control of translational fidelity.</text>
</comment>
<dbReference type="InterPro" id="IPR005324">
    <property type="entry name" value="Ribosomal_uS5_C"/>
</dbReference>
<dbReference type="HAMAP" id="MF_01307_B">
    <property type="entry name" value="Ribosomal_uS5_B"/>
    <property type="match status" value="1"/>
</dbReference>
<evidence type="ECO:0000256" key="1">
    <source>
        <dbReference type="ARBA" id="ARBA00008945"/>
    </source>
</evidence>
<evidence type="ECO:0000256" key="8">
    <source>
        <dbReference type="RuleBase" id="RU003823"/>
    </source>
</evidence>
<comment type="function">
    <text evidence="7">With S4 and S12 plays an important role in translational accuracy.</text>
</comment>
<feature type="domain" description="S5 DRBM" evidence="9">
    <location>
        <begin position="11"/>
        <end position="74"/>
    </location>
</feature>
<name>A0A7W9SUF2_ARMRO</name>
<comment type="function">
    <text evidence="7">Located at the back of the 30S subunit body where it stabilizes the conformation of the head with respect to the body.</text>
</comment>
<gene>
    <name evidence="7" type="primary">rpsE</name>
    <name evidence="10" type="ORF">HNQ39_004847</name>
</gene>
<dbReference type="InterPro" id="IPR020568">
    <property type="entry name" value="Ribosomal_Su5_D2-typ_SF"/>
</dbReference>
<evidence type="ECO:0000256" key="2">
    <source>
        <dbReference type="ARBA" id="ARBA00022730"/>
    </source>
</evidence>
<accession>A0A7W9SUF2</accession>
<comment type="subunit">
    <text evidence="7">Part of the 30S ribosomal subunit. Contacts proteins S4 and S8.</text>
</comment>
<dbReference type="Pfam" id="PF00333">
    <property type="entry name" value="Ribosomal_S5"/>
    <property type="match status" value="1"/>
</dbReference>
<keyword evidence="2 7" id="KW-0699">rRNA-binding</keyword>
<evidence type="ECO:0000256" key="6">
    <source>
        <dbReference type="ARBA" id="ARBA00035255"/>
    </source>
</evidence>
<dbReference type="GO" id="GO:0019843">
    <property type="term" value="F:rRNA binding"/>
    <property type="evidence" value="ECO:0007669"/>
    <property type="project" value="UniProtKB-UniRule"/>
</dbReference>
<dbReference type="Pfam" id="PF03719">
    <property type="entry name" value="Ribosomal_S5_C"/>
    <property type="match status" value="1"/>
</dbReference>
<evidence type="ECO:0000313" key="11">
    <source>
        <dbReference type="Proteomes" id="UP000520814"/>
    </source>
</evidence>
<keyword evidence="4 7" id="KW-0689">Ribosomal protein</keyword>
<dbReference type="AlphaFoldDB" id="A0A7W9SUF2"/>
<dbReference type="Gene3D" id="3.30.160.20">
    <property type="match status" value="1"/>
</dbReference>
<dbReference type="EMBL" id="JACHGW010000005">
    <property type="protein sequence ID" value="MBB6053015.1"/>
    <property type="molecule type" value="Genomic_DNA"/>
</dbReference>
<dbReference type="RefSeq" id="WP_184202896.1">
    <property type="nucleotide sequence ID" value="NZ_JACHGW010000005.1"/>
</dbReference>
<dbReference type="PANTHER" id="PTHR48277:SF1">
    <property type="entry name" value="MITOCHONDRIAL RIBOSOMAL PROTEIN S5"/>
    <property type="match status" value="1"/>
</dbReference>
<evidence type="ECO:0000313" key="10">
    <source>
        <dbReference type="EMBL" id="MBB6053015.1"/>
    </source>
</evidence>
<dbReference type="SUPFAM" id="SSF54768">
    <property type="entry name" value="dsRNA-binding domain-like"/>
    <property type="match status" value="1"/>
</dbReference>
<reference evidence="10 11" key="1">
    <citation type="submission" date="2020-08" db="EMBL/GenBank/DDBJ databases">
        <title>Genomic Encyclopedia of Type Strains, Phase IV (KMG-IV): sequencing the most valuable type-strain genomes for metagenomic binning, comparative biology and taxonomic classification.</title>
        <authorList>
            <person name="Goeker M."/>
        </authorList>
    </citation>
    <scope>NUCLEOTIDE SEQUENCE [LARGE SCALE GENOMIC DNA]</scope>
    <source>
        <strain evidence="10 11">DSM 23562</strain>
    </source>
</reference>
<organism evidence="10 11">
    <name type="scientific">Armatimonas rosea</name>
    <dbReference type="NCBI Taxonomy" id="685828"/>
    <lineage>
        <taxon>Bacteria</taxon>
        <taxon>Bacillati</taxon>
        <taxon>Armatimonadota</taxon>
        <taxon>Armatimonadia</taxon>
        <taxon>Armatimonadales</taxon>
        <taxon>Armatimonadaceae</taxon>
        <taxon>Armatimonas</taxon>
    </lineage>
</organism>
<keyword evidence="5 7" id="KW-0687">Ribonucleoprotein</keyword>
<dbReference type="InterPro" id="IPR005712">
    <property type="entry name" value="Ribosomal_uS5_bac-type"/>
</dbReference>
<keyword evidence="3 7" id="KW-0694">RNA-binding</keyword>
<dbReference type="Gene3D" id="3.30.230.10">
    <property type="match status" value="1"/>
</dbReference>
<dbReference type="GO" id="GO:0003735">
    <property type="term" value="F:structural constituent of ribosome"/>
    <property type="evidence" value="ECO:0007669"/>
    <property type="project" value="UniProtKB-UniRule"/>
</dbReference>
<evidence type="ECO:0000256" key="7">
    <source>
        <dbReference type="HAMAP-Rule" id="MF_01307"/>
    </source>
</evidence>
<dbReference type="Proteomes" id="UP000520814">
    <property type="component" value="Unassembled WGS sequence"/>
</dbReference>
<evidence type="ECO:0000256" key="5">
    <source>
        <dbReference type="ARBA" id="ARBA00023274"/>
    </source>
</evidence>
<dbReference type="GO" id="GO:0015935">
    <property type="term" value="C:small ribosomal subunit"/>
    <property type="evidence" value="ECO:0007669"/>
    <property type="project" value="InterPro"/>
</dbReference>
<dbReference type="PROSITE" id="PS50881">
    <property type="entry name" value="S5_DSRBD"/>
    <property type="match status" value="1"/>
</dbReference>
<dbReference type="GO" id="GO:0006412">
    <property type="term" value="P:translation"/>
    <property type="evidence" value="ECO:0007669"/>
    <property type="project" value="UniProtKB-UniRule"/>
</dbReference>
<dbReference type="GO" id="GO:0005737">
    <property type="term" value="C:cytoplasm"/>
    <property type="evidence" value="ECO:0007669"/>
    <property type="project" value="UniProtKB-ARBA"/>
</dbReference>
<dbReference type="FunFam" id="3.30.230.10:FF:000002">
    <property type="entry name" value="30S ribosomal protein S5"/>
    <property type="match status" value="1"/>
</dbReference>
<evidence type="ECO:0000259" key="9">
    <source>
        <dbReference type="PROSITE" id="PS50881"/>
    </source>
</evidence>
<evidence type="ECO:0000256" key="4">
    <source>
        <dbReference type="ARBA" id="ARBA00022980"/>
    </source>
</evidence>
<proteinExistence type="inferred from homology"/>